<sequence>MTWNTMNRDWFLEQGSKVYMVDTTLRDGEQTAGVVFANEEKLRIARYLDSIGIDQIEAGIPVMGGGEKECIKQIVQMGLKSSIMAWNRAAIGDVKESIDCGVDAVAISISTSDIHIEHKLKTSRNDVLNRMSDTVKFAKDKGLYVSVNAEDASRSDVEFLTEFALVAKHAGANRLRFCDTVGTLNPLTTYRYIKTLIDAVGINIEMHTHNDFGMATANSLAGVYAGANYVGVTINGLGERAGNSCLQEVIMGMKYLMNLDLHYDTSLFREVAEYVARASGRKLPASKPIVGSNIFAHESGVHGDGVLKNPLTYEVFTPEEVGLERQIVIGKHSGTAAVRSKFLNEYQIELDDEEAQDILARIRAASINLKRSLFDKELIYIYEEFLRERGKNGQNNSGKNII</sequence>
<comment type="similarity">
    <text evidence="2">Belongs to the alpha-IPM synthase/homocitrate synthase family.</text>
</comment>
<dbReference type="InterPro" id="IPR054691">
    <property type="entry name" value="LeuA/HCS_post-cat"/>
</dbReference>
<dbReference type="AlphaFoldDB" id="A0A6I6DE83"/>
<dbReference type="PANTHER" id="PTHR42880">
    <property type="entry name" value="HOMOCITRATE SYNTHASE"/>
    <property type="match status" value="1"/>
</dbReference>
<proteinExistence type="inferred from homology"/>
<dbReference type="Proteomes" id="UP000426444">
    <property type="component" value="Chromosome"/>
</dbReference>
<dbReference type="PANTHER" id="PTHR42880:SF1">
    <property type="entry name" value="ISOPROPYLMALATE_HOMOCITRATE_CITRAMALATE SYNTHASE FAMILY PROTEIN"/>
    <property type="match status" value="1"/>
</dbReference>
<dbReference type="PROSITE" id="PS00815">
    <property type="entry name" value="AIPM_HOMOCIT_SYNTH_1"/>
    <property type="match status" value="1"/>
</dbReference>
<dbReference type="GO" id="GO:0036440">
    <property type="term" value="F:citrate synthase activity"/>
    <property type="evidence" value="ECO:0007669"/>
    <property type="project" value="UniProtKB-EC"/>
</dbReference>
<dbReference type="Gene3D" id="1.10.238.260">
    <property type="match status" value="1"/>
</dbReference>
<dbReference type="PROSITE" id="PS50991">
    <property type="entry name" value="PYR_CT"/>
    <property type="match status" value="1"/>
</dbReference>
<keyword evidence="5" id="KW-1185">Reference proteome</keyword>
<dbReference type="CDD" id="cd07939">
    <property type="entry name" value="DRE_TIM_NifV"/>
    <property type="match status" value="1"/>
</dbReference>
<dbReference type="NCBIfam" id="TIGR02660">
    <property type="entry name" value="nifV_homocitr"/>
    <property type="match status" value="1"/>
</dbReference>
<dbReference type="OrthoDB" id="9804858at2"/>
<accession>A0A6I6DE83</accession>
<dbReference type="EMBL" id="CP046457">
    <property type="protein sequence ID" value="QGT98831.1"/>
    <property type="molecule type" value="Genomic_DNA"/>
</dbReference>
<dbReference type="InterPro" id="IPR002034">
    <property type="entry name" value="AIPM/Hcit_synth_CS"/>
</dbReference>
<dbReference type="PROSITE" id="PS00816">
    <property type="entry name" value="AIPM_HOMOCIT_SYNTH_2"/>
    <property type="match status" value="1"/>
</dbReference>
<dbReference type="InterPro" id="IPR013785">
    <property type="entry name" value="Aldolase_TIM"/>
</dbReference>
<feature type="domain" description="Pyruvate carboxyltransferase" evidence="3">
    <location>
        <begin position="18"/>
        <end position="269"/>
    </location>
</feature>
<dbReference type="Pfam" id="PF22617">
    <property type="entry name" value="HCS_D2"/>
    <property type="match status" value="1"/>
</dbReference>
<dbReference type="Gene3D" id="3.20.20.70">
    <property type="entry name" value="Aldolase class I"/>
    <property type="match status" value="1"/>
</dbReference>
<dbReference type="EC" id="2.3.3.3" evidence="4"/>
<keyword evidence="4" id="KW-0012">Acyltransferase</keyword>
<evidence type="ECO:0000313" key="5">
    <source>
        <dbReference type="Proteomes" id="UP000426444"/>
    </source>
</evidence>
<organism evidence="4 5">
    <name type="scientific">Candidatus Syntrophocurvum alkaliphilum</name>
    <dbReference type="NCBI Taxonomy" id="2293317"/>
    <lineage>
        <taxon>Bacteria</taxon>
        <taxon>Bacillati</taxon>
        <taxon>Bacillota</taxon>
        <taxon>Clostridia</taxon>
        <taxon>Eubacteriales</taxon>
        <taxon>Syntrophomonadaceae</taxon>
        <taxon>Candidatus Syntrophocurvum</taxon>
    </lineage>
</organism>
<dbReference type="RefSeq" id="WP_156202786.1">
    <property type="nucleotide sequence ID" value="NZ_CP046457.1"/>
</dbReference>
<evidence type="ECO:0000256" key="2">
    <source>
        <dbReference type="RuleBase" id="RU003523"/>
    </source>
</evidence>
<reference evidence="5" key="1">
    <citation type="journal article" date="2019" name="Microbiology">
        <title>Complete Genome Sequence of an Uncultured Bacterium of the Candidate Phylum Bipolaricaulota.</title>
        <authorList>
            <person name="Kadnikov V.V."/>
            <person name="Mardanov A.V."/>
            <person name="Beletsky A.V."/>
            <person name="Frank Y.A."/>
            <person name="Karnachuk O.V."/>
            <person name="Ravin N.V."/>
        </authorList>
    </citation>
    <scope>NUCLEOTIDE SEQUENCE [LARGE SCALE GENOMIC DNA]</scope>
</reference>
<evidence type="ECO:0000256" key="1">
    <source>
        <dbReference type="ARBA" id="ARBA00022679"/>
    </source>
</evidence>
<dbReference type="GO" id="GO:0019752">
    <property type="term" value="P:carboxylic acid metabolic process"/>
    <property type="evidence" value="ECO:0007669"/>
    <property type="project" value="InterPro"/>
</dbReference>
<dbReference type="SUPFAM" id="SSF51569">
    <property type="entry name" value="Aldolase"/>
    <property type="match status" value="1"/>
</dbReference>
<name>A0A6I6DE83_9FIRM</name>
<dbReference type="Pfam" id="PF00682">
    <property type="entry name" value="HMGL-like"/>
    <property type="match status" value="1"/>
</dbReference>
<dbReference type="InterPro" id="IPR000891">
    <property type="entry name" value="PYR_CT"/>
</dbReference>
<dbReference type="InterPro" id="IPR013477">
    <property type="entry name" value="NifV/FrbC"/>
</dbReference>
<evidence type="ECO:0000259" key="3">
    <source>
        <dbReference type="PROSITE" id="PS50991"/>
    </source>
</evidence>
<dbReference type="KEGG" id="salq:SYNTR_0238"/>
<gene>
    <name evidence="4" type="ORF">SYNTR_0238</name>
</gene>
<keyword evidence="1 2" id="KW-0808">Transferase</keyword>
<protein>
    <submittedName>
        <fullName evidence="4">Re face-specific citrate synthase</fullName>
        <ecNumber evidence="4">2.3.3.3</ecNumber>
    </submittedName>
</protein>
<evidence type="ECO:0000313" key="4">
    <source>
        <dbReference type="EMBL" id="QGT98831.1"/>
    </source>
</evidence>